<keyword evidence="5 7" id="KW-0472">Membrane</keyword>
<feature type="region of interest" description="Disordered" evidence="8">
    <location>
        <begin position="424"/>
        <end position="446"/>
    </location>
</feature>
<keyword evidence="6" id="KW-0129">CBS domain</keyword>
<dbReference type="Proteomes" id="UP000807469">
    <property type="component" value="Unassembled WGS sequence"/>
</dbReference>
<evidence type="ECO:0000256" key="8">
    <source>
        <dbReference type="SAM" id="MobiDB-lite"/>
    </source>
</evidence>
<feature type="domain" description="CNNM transmembrane" evidence="12">
    <location>
        <begin position="42"/>
        <end position="224"/>
    </location>
</feature>
<evidence type="ECO:0000256" key="6">
    <source>
        <dbReference type="PROSITE-ProRule" id="PRU00703"/>
    </source>
</evidence>
<comment type="subcellular location">
    <subcellularLocation>
        <location evidence="1">Membrane</location>
        <topology evidence="1">Multi-pass membrane protein</topology>
    </subcellularLocation>
</comment>
<proteinExistence type="predicted"/>
<accession>A0A9P6CW45</accession>
<feature type="chain" id="PRO_5040392480" evidence="10">
    <location>
        <begin position="23"/>
        <end position="446"/>
    </location>
</feature>
<dbReference type="AlphaFoldDB" id="A0A9P6CW45"/>
<evidence type="ECO:0000259" key="12">
    <source>
        <dbReference type="PROSITE" id="PS51846"/>
    </source>
</evidence>
<keyword evidence="14" id="KW-1185">Reference proteome</keyword>
<dbReference type="InterPro" id="IPR002550">
    <property type="entry name" value="CNNM"/>
</dbReference>
<dbReference type="GO" id="GO:0016020">
    <property type="term" value="C:membrane"/>
    <property type="evidence" value="ECO:0007669"/>
    <property type="project" value="UniProtKB-SubCell"/>
</dbReference>
<evidence type="ECO:0000256" key="1">
    <source>
        <dbReference type="ARBA" id="ARBA00004141"/>
    </source>
</evidence>
<feature type="signal peptide" evidence="10">
    <location>
        <begin position="1"/>
        <end position="22"/>
    </location>
</feature>
<keyword evidence="3" id="KW-0677">Repeat</keyword>
<keyword evidence="2 7" id="KW-0812">Transmembrane</keyword>
<evidence type="ECO:0000256" key="9">
    <source>
        <dbReference type="SAM" id="Phobius"/>
    </source>
</evidence>
<feature type="transmembrane region" description="Helical" evidence="9">
    <location>
        <begin position="46"/>
        <end position="71"/>
    </location>
</feature>
<gene>
    <name evidence="13" type="ORF">BDN70DRAFT_996488</name>
</gene>
<dbReference type="GO" id="GO:0010960">
    <property type="term" value="P:magnesium ion homeostasis"/>
    <property type="evidence" value="ECO:0007669"/>
    <property type="project" value="InterPro"/>
</dbReference>
<feature type="transmembrane region" description="Helical" evidence="9">
    <location>
        <begin position="106"/>
        <end position="127"/>
    </location>
</feature>
<name>A0A9P6CW45_9AGAR</name>
<keyword evidence="10" id="KW-0732">Signal</keyword>
<feature type="transmembrane region" description="Helical" evidence="9">
    <location>
        <begin position="163"/>
        <end position="183"/>
    </location>
</feature>
<evidence type="ECO:0000256" key="5">
    <source>
        <dbReference type="ARBA" id="ARBA00023136"/>
    </source>
</evidence>
<evidence type="ECO:0000256" key="2">
    <source>
        <dbReference type="ARBA" id="ARBA00022692"/>
    </source>
</evidence>
<dbReference type="OrthoDB" id="5353557at2759"/>
<organism evidence="13 14">
    <name type="scientific">Pholiota conissans</name>
    <dbReference type="NCBI Taxonomy" id="109636"/>
    <lineage>
        <taxon>Eukaryota</taxon>
        <taxon>Fungi</taxon>
        <taxon>Dikarya</taxon>
        <taxon>Basidiomycota</taxon>
        <taxon>Agaricomycotina</taxon>
        <taxon>Agaricomycetes</taxon>
        <taxon>Agaricomycetidae</taxon>
        <taxon>Agaricales</taxon>
        <taxon>Agaricineae</taxon>
        <taxon>Strophariaceae</taxon>
        <taxon>Pholiota</taxon>
    </lineage>
</organism>
<dbReference type="PANTHER" id="PTHR12064">
    <property type="entry name" value="METAL TRANSPORTER CNNM"/>
    <property type="match status" value="1"/>
</dbReference>
<reference evidence="13" key="1">
    <citation type="submission" date="2020-11" db="EMBL/GenBank/DDBJ databases">
        <authorList>
            <consortium name="DOE Joint Genome Institute"/>
            <person name="Ahrendt S."/>
            <person name="Riley R."/>
            <person name="Andreopoulos W."/>
            <person name="Labutti K."/>
            <person name="Pangilinan J."/>
            <person name="Ruiz-Duenas F.J."/>
            <person name="Barrasa J.M."/>
            <person name="Sanchez-Garcia M."/>
            <person name="Camarero S."/>
            <person name="Miyauchi S."/>
            <person name="Serrano A."/>
            <person name="Linde D."/>
            <person name="Babiker R."/>
            <person name="Drula E."/>
            <person name="Ayuso-Fernandez I."/>
            <person name="Pacheco R."/>
            <person name="Padilla G."/>
            <person name="Ferreira P."/>
            <person name="Barriuso J."/>
            <person name="Kellner H."/>
            <person name="Castanera R."/>
            <person name="Alfaro M."/>
            <person name="Ramirez L."/>
            <person name="Pisabarro A.G."/>
            <person name="Kuo A."/>
            <person name="Tritt A."/>
            <person name="Lipzen A."/>
            <person name="He G."/>
            <person name="Yan M."/>
            <person name="Ng V."/>
            <person name="Cullen D."/>
            <person name="Martin F."/>
            <person name="Rosso M.-N."/>
            <person name="Henrissat B."/>
            <person name="Hibbett D."/>
            <person name="Martinez A.T."/>
            <person name="Grigoriev I.V."/>
        </authorList>
    </citation>
    <scope>NUCLEOTIDE SEQUENCE</scope>
    <source>
        <strain evidence="13">CIRM-BRFM 674</strain>
    </source>
</reference>
<dbReference type="PROSITE" id="PS51846">
    <property type="entry name" value="CNNM"/>
    <property type="match status" value="1"/>
</dbReference>
<evidence type="ECO:0000313" key="13">
    <source>
        <dbReference type="EMBL" id="KAF9475345.1"/>
    </source>
</evidence>
<dbReference type="GO" id="GO:0005737">
    <property type="term" value="C:cytoplasm"/>
    <property type="evidence" value="ECO:0007669"/>
    <property type="project" value="TreeGrafter"/>
</dbReference>
<evidence type="ECO:0000256" key="10">
    <source>
        <dbReference type="SAM" id="SignalP"/>
    </source>
</evidence>
<dbReference type="PROSITE" id="PS51371">
    <property type="entry name" value="CBS"/>
    <property type="match status" value="1"/>
</dbReference>
<sequence length="446" mass="48691">MMAAARRNGLALSILLIRVAIASPYGIPKPPLPNGNSGTERGSREFWYHLTVSIILVLAGGVFAGLTLGLMGLDELHLRVLATSSEDMTEKRNAQKVLNLLRRGRHWVLVVLLLSNVIVNESLPIFLDNAIGGGVAAIAISTTAIVIFGVIPQAVSVRYGLQVGATCAPLVLFMMFVLAPIAYPIARILDLVLGADSHHLYKKAELKSFLEFHRSGEEPLRDDEIAILNGVLELNTKHVEMIMTPLRDAVILSADDILDHNAIATMLQSGYSRFPVHEPGKPTSFIGLLLIKKLLTYDPSEALPVSSFPLSILPEAHPSINCFQALHYFQTGRAHLLLISRTPGQAGGAMGVITLEDIIEEIISGEIIDETDQYRDNQSKAKARRSTTATIMRGIVERKKDSVMGRFNESSLLLDSRSISLEMQNGNNGRYSDSAFPRTPSQSQTN</sequence>
<dbReference type="FunFam" id="3.10.580.10:FF:000006">
    <property type="entry name" value="DUF21 and CBS domain protein"/>
    <property type="match status" value="1"/>
</dbReference>
<evidence type="ECO:0000313" key="14">
    <source>
        <dbReference type="Proteomes" id="UP000807469"/>
    </source>
</evidence>
<protein>
    <submittedName>
        <fullName evidence="13">DUF21-domain-containing protein</fullName>
    </submittedName>
</protein>
<feature type="transmembrane region" description="Helical" evidence="9">
    <location>
        <begin position="133"/>
        <end position="151"/>
    </location>
</feature>
<comment type="caution">
    <text evidence="13">The sequence shown here is derived from an EMBL/GenBank/DDBJ whole genome shotgun (WGS) entry which is preliminary data.</text>
</comment>
<dbReference type="InterPro" id="IPR000644">
    <property type="entry name" value="CBS_dom"/>
</dbReference>
<evidence type="ECO:0000259" key="11">
    <source>
        <dbReference type="PROSITE" id="PS51371"/>
    </source>
</evidence>
<evidence type="ECO:0000256" key="3">
    <source>
        <dbReference type="ARBA" id="ARBA00022737"/>
    </source>
</evidence>
<dbReference type="GO" id="GO:0030026">
    <property type="term" value="P:intracellular manganese ion homeostasis"/>
    <property type="evidence" value="ECO:0007669"/>
    <property type="project" value="TreeGrafter"/>
</dbReference>
<dbReference type="Pfam" id="PF01595">
    <property type="entry name" value="CNNM"/>
    <property type="match status" value="1"/>
</dbReference>
<dbReference type="InterPro" id="IPR046342">
    <property type="entry name" value="CBS_dom_sf"/>
</dbReference>
<keyword evidence="4 7" id="KW-1133">Transmembrane helix</keyword>
<dbReference type="Gene3D" id="3.10.580.10">
    <property type="entry name" value="CBS-domain"/>
    <property type="match status" value="1"/>
</dbReference>
<evidence type="ECO:0000256" key="7">
    <source>
        <dbReference type="PROSITE-ProRule" id="PRU01193"/>
    </source>
</evidence>
<dbReference type="PANTHER" id="PTHR12064:SF97">
    <property type="entry name" value="METAL TRANSPORTER CNNM-5"/>
    <property type="match status" value="1"/>
</dbReference>
<dbReference type="SUPFAM" id="SSF54631">
    <property type="entry name" value="CBS-domain pair"/>
    <property type="match status" value="1"/>
</dbReference>
<dbReference type="InterPro" id="IPR045095">
    <property type="entry name" value="ACDP"/>
</dbReference>
<feature type="domain" description="CBS" evidence="11">
    <location>
        <begin position="243"/>
        <end position="305"/>
    </location>
</feature>
<dbReference type="EMBL" id="MU155336">
    <property type="protein sequence ID" value="KAF9475345.1"/>
    <property type="molecule type" value="Genomic_DNA"/>
</dbReference>
<evidence type="ECO:0000256" key="4">
    <source>
        <dbReference type="ARBA" id="ARBA00022989"/>
    </source>
</evidence>